<name>A0A0F9HFQ3_9ZZZZ</name>
<evidence type="ECO:0000313" key="1">
    <source>
        <dbReference type="EMBL" id="KKM01987.1"/>
    </source>
</evidence>
<comment type="caution">
    <text evidence="1">The sequence shown here is derived from an EMBL/GenBank/DDBJ whole genome shotgun (WGS) entry which is preliminary data.</text>
</comment>
<dbReference type="AlphaFoldDB" id="A0A0F9HFQ3"/>
<proteinExistence type="predicted"/>
<gene>
    <name evidence="1" type="ORF">LCGC14_1788980</name>
</gene>
<sequence length="80" mass="9105">MREYKLKLSVIDPGRPGGPRMKDSDVIQFAIAERIEALVDAVDKQTEVMRPVEITGIEEPRKVTLSKETIEILRNIQRGE</sequence>
<accession>A0A0F9HFQ3</accession>
<protein>
    <submittedName>
        <fullName evidence="1">Uncharacterized protein</fullName>
    </submittedName>
</protein>
<reference evidence="1" key="1">
    <citation type="journal article" date="2015" name="Nature">
        <title>Complex archaea that bridge the gap between prokaryotes and eukaryotes.</title>
        <authorList>
            <person name="Spang A."/>
            <person name="Saw J.H."/>
            <person name="Jorgensen S.L."/>
            <person name="Zaremba-Niedzwiedzka K."/>
            <person name="Martijn J."/>
            <person name="Lind A.E."/>
            <person name="van Eijk R."/>
            <person name="Schleper C."/>
            <person name="Guy L."/>
            <person name="Ettema T.J."/>
        </authorList>
    </citation>
    <scope>NUCLEOTIDE SEQUENCE</scope>
</reference>
<dbReference type="EMBL" id="LAZR01017052">
    <property type="protein sequence ID" value="KKM01987.1"/>
    <property type="molecule type" value="Genomic_DNA"/>
</dbReference>
<organism evidence="1">
    <name type="scientific">marine sediment metagenome</name>
    <dbReference type="NCBI Taxonomy" id="412755"/>
    <lineage>
        <taxon>unclassified sequences</taxon>
        <taxon>metagenomes</taxon>
        <taxon>ecological metagenomes</taxon>
    </lineage>
</organism>